<protein>
    <recommendedName>
        <fullName evidence="3">F-box domain-containing protein</fullName>
    </recommendedName>
</protein>
<gene>
    <name evidence="1" type="ORF">Cgig2_003192</name>
</gene>
<evidence type="ECO:0000313" key="1">
    <source>
        <dbReference type="EMBL" id="KAJ8426171.1"/>
    </source>
</evidence>
<dbReference type="SUPFAM" id="SSF81383">
    <property type="entry name" value="F-box domain"/>
    <property type="match status" value="1"/>
</dbReference>
<dbReference type="InterPro" id="IPR036047">
    <property type="entry name" value="F-box-like_dom_sf"/>
</dbReference>
<comment type="caution">
    <text evidence="1">The sequence shown here is derived from an EMBL/GenBank/DDBJ whole genome shotgun (WGS) entry which is preliminary data.</text>
</comment>
<accession>A0A9Q1JMD6</accession>
<sequence>MIPETLVLQDLFPLEVTGKILQPLPLGLLVRFKCVDKELYQTVDTLFFFFPVKVIREILLSLLEKSLLCFKCANKKWFDLIHDPFFMGPHIQRSLDYYNDIARITFTFINHTGGPAIACYVLGLTHHKIAHSILATHQRVPLRNSQTQKAPLQH</sequence>
<evidence type="ECO:0000313" key="2">
    <source>
        <dbReference type="Proteomes" id="UP001153076"/>
    </source>
</evidence>
<dbReference type="Proteomes" id="UP001153076">
    <property type="component" value="Unassembled WGS sequence"/>
</dbReference>
<name>A0A9Q1JMD6_9CARY</name>
<dbReference type="AlphaFoldDB" id="A0A9Q1JMD6"/>
<keyword evidence="2" id="KW-1185">Reference proteome</keyword>
<dbReference type="EMBL" id="JAKOGI010001339">
    <property type="protein sequence ID" value="KAJ8426171.1"/>
    <property type="molecule type" value="Genomic_DNA"/>
</dbReference>
<reference evidence="1" key="1">
    <citation type="submission" date="2022-04" db="EMBL/GenBank/DDBJ databases">
        <title>Carnegiea gigantea Genome sequencing and assembly v2.</title>
        <authorList>
            <person name="Copetti D."/>
            <person name="Sanderson M.J."/>
            <person name="Burquez A."/>
            <person name="Wojciechowski M.F."/>
        </authorList>
    </citation>
    <scope>NUCLEOTIDE SEQUENCE</scope>
    <source>
        <strain evidence="1">SGP5-SGP5p</strain>
        <tissue evidence="1">Aerial part</tissue>
    </source>
</reference>
<organism evidence="1 2">
    <name type="scientific">Carnegiea gigantea</name>
    <dbReference type="NCBI Taxonomy" id="171969"/>
    <lineage>
        <taxon>Eukaryota</taxon>
        <taxon>Viridiplantae</taxon>
        <taxon>Streptophyta</taxon>
        <taxon>Embryophyta</taxon>
        <taxon>Tracheophyta</taxon>
        <taxon>Spermatophyta</taxon>
        <taxon>Magnoliopsida</taxon>
        <taxon>eudicotyledons</taxon>
        <taxon>Gunneridae</taxon>
        <taxon>Pentapetalae</taxon>
        <taxon>Caryophyllales</taxon>
        <taxon>Cactineae</taxon>
        <taxon>Cactaceae</taxon>
        <taxon>Cactoideae</taxon>
        <taxon>Echinocereeae</taxon>
        <taxon>Carnegiea</taxon>
    </lineage>
</organism>
<proteinExistence type="predicted"/>
<evidence type="ECO:0008006" key="3">
    <source>
        <dbReference type="Google" id="ProtNLM"/>
    </source>
</evidence>